<dbReference type="Gene3D" id="2.70.70.10">
    <property type="entry name" value="Glucose Permease (Domain IIA)"/>
    <property type="match status" value="1"/>
</dbReference>
<evidence type="ECO:0000259" key="2">
    <source>
        <dbReference type="Pfam" id="PF01551"/>
    </source>
</evidence>
<dbReference type="PROSITE" id="PS51318">
    <property type="entry name" value="TAT"/>
    <property type="match status" value="1"/>
</dbReference>
<proteinExistence type="predicted"/>
<evidence type="ECO:0000256" key="1">
    <source>
        <dbReference type="ARBA" id="ARBA00022729"/>
    </source>
</evidence>
<reference evidence="3" key="1">
    <citation type="submission" date="2020-05" db="EMBL/GenBank/DDBJ databases">
        <authorList>
            <person name="Chiriac C."/>
            <person name="Salcher M."/>
            <person name="Ghai R."/>
            <person name="Kavagutti S V."/>
        </authorList>
    </citation>
    <scope>NUCLEOTIDE SEQUENCE</scope>
</reference>
<keyword evidence="1" id="KW-0732">Signal</keyword>
<dbReference type="AlphaFoldDB" id="A0A6J7AQ39"/>
<evidence type="ECO:0000313" key="3">
    <source>
        <dbReference type="EMBL" id="CAB4835071.1"/>
    </source>
</evidence>
<dbReference type="CDD" id="cd12797">
    <property type="entry name" value="M23_peptidase"/>
    <property type="match status" value="1"/>
</dbReference>
<protein>
    <submittedName>
        <fullName evidence="3">Unannotated protein</fullName>
    </submittedName>
</protein>
<accession>A0A6J7AQ39</accession>
<feature type="domain" description="M23ase beta-sheet core" evidence="2">
    <location>
        <begin position="318"/>
        <end position="411"/>
    </location>
</feature>
<dbReference type="PANTHER" id="PTHR21666">
    <property type="entry name" value="PEPTIDASE-RELATED"/>
    <property type="match status" value="1"/>
</dbReference>
<gene>
    <name evidence="3" type="ORF">UFOPK3204_01666</name>
</gene>
<organism evidence="3">
    <name type="scientific">freshwater metagenome</name>
    <dbReference type="NCBI Taxonomy" id="449393"/>
    <lineage>
        <taxon>unclassified sequences</taxon>
        <taxon>metagenomes</taxon>
        <taxon>ecological metagenomes</taxon>
    </lineage>
</organism>
<dbReference type="SUPFAM" id="SSF51261">
    <property type="entry name" value="Duplicated hybrid motif"/>
    <property type="match status" value="1"/>
</dbReference>
<dbReference type="Pfam" id="PF01551">
    <property type="entry name" value="Peptidase_M23"/>
    <property type="match status" value="1"/>
</dbReference>
<dbReference type="GO" id="GO:0004222">
    <property type="term" value="F:metalloendopeptidase activity"/>
    <property type="evidence" value="ECO:0007669"/>
    <property type="project" value="TreeGrafter"/>
</dbReference>
<dbReference type="EMBL" id="CAFABK010000117">
    <property type="protein sequence ID" value="CAB4835071.1"/>
    <property type="molecule type" value="Genomic_DNA"/>
</dbReference>
<dbReference type="PANTHER" id="PTHR21666:SF289">
    <property type="entry name" value="L-ALA--D-GLU ENDOPEPTIDASE"/>
    <property type="match status" value="1"/>
</dbReference>
<sequence length="425" mass="44259">MLPRRRRAVLVAALAVSMLLPATGVPSAQAAFDPGNRVNAADIDGQVEQAGEAVDAANAKVSRALKTLVLARGQLPAARRAKVVAERSATSALVEAERAANAARMANIAVITSQVQQQRVSTELQAVSDQIDDVVRLVYQQGPLGEIEVILDAKDPGDFALRLASVDAISKSQATAQSNLFKARADLVMKGVQHEALKATAEKAKLAAETQLANARQAQAQAGAAQLRIVQLVAERKASLVIAKKNKAVIAKRFQRLKAKQALMAKQAAAAARREAARLAAQGDNSPTGELRWPIDGGGVSADVGPRVHPVYGYDSCHTGTDIRGATGTPIHAAAAGTVAMISDGGPYGLATLIAHADGMTTFYAHQLSVSVSEGQRVDAGEVIGAVGTSGWVTGPHLHFEVRLGGTAYDPMGWFGGSKSPVSCQ</sequence>
<dbReference type="InterPro" id="IPR050570">
    <property type="entry name" value="Cell_wall_metabolism_enzyme"/>
</dbReference>
<dbReference type="InterPro" id="IPR006311">
    <property type="entry name" value="TAT_signal"/>
</dbReference>
<name>A0A6J7AQ39_9ZZZZ</name>
<dbReference type="InterPro" id="IPR011055">
    <property type="entry name" value="Dup_hybrid_motif"/>
</dbReference>
<dbReference type="InterPro" id="IPR016047">
    <property type="entry name" value="M23ase_b-sheet_dom"/>
</dbReference>